<dbReference type="PRINTS" id="PR01301">
    <property type="entry name" value="RGSPROTEIN"/>
</dbReference>
<organism evidence="2 3">
    <name type="scientific">Anaeramoeba ignava</name>
    <name type="common">Anaerobic marine amoeba</name>
    <dbReference type="NCBI Taxonomy" id="1746090"/>
    <lineage>
        <taxon>Eukaryota</taxon>
        <taxon>Metamonada</taxon>
        <taxon>Anaeramoebidae</taxon>
        <taxon>Anaeramoeba</taxon>
    </lineage>
</organism>
<sequence length="432" mass="51230">MSILQESKFIDIQSTFLRLANVVSNMACNFDNLLYSIQSLFKYLTHLLRNYSMFFDPQGTLNSSIKKIQNILLKMLEEWSQFFIECDSKHIQKVHSLYLICRKIQDQLKEREIMLEKLENENIQNEQFQQFENNLLKDMEIIIEKRHDFLSETFIQFSNGFLNFFKQYSEKTKEILLLVQDKSHTEIVDMEDPITEASSIEFIFRNKYGRKFLGNFLKKEFCFENLDFFIEVENYKKIEDPIEMHKKAQEIYNKFVKENSESEINIEYGIRNQIKNQLPNADSTIFDQAKQIVIRLIKTNSLSRFLESEDFEKLIQRLQPKQFLFTEKSNIPMTSISDPTTTQSQIETDSEISIDESLNDDASDSDESFHAPFSFLPAMKKSILRSKSELFHPEQKESETFFGHRFTRSNSLLLFQQQKSFSKPFFSQINEN</sequence>
<name>A0A9Q0LXT7_ANAIG</name>
<dbReference type="Gene3D" id="1.10.167.10">
    <property type="entry name" value="Regulator of G-protein Signalling 4, domain 2"/>
    <property type="match status" value="1"/>
</dbReference>
<dbReference type="InterPro" id="IPR027267">
    <property type="entry name" value="AH/BAR_dom_sf"/>
</dbReference>
<dbReference type="Proteomes" id="UP001149090">
    <property type="component" value="Unassembled WGS sequence"/>
</dbReference>
<dbReference type="Pfam" id="PF00615">
    <property type="entry name" value="RGS"/>
    <property type="match status" value="1"/>
</dbReference>
<dbReference type="InterPro" id="IPR016137">
    <property type="entry name" value="RGS"/>
</dbReference>
<evidence type="ECO:0000259" key="1">
    <source>
        <dbReference type="PROSITE" id="PS50132"/>
    </source>
</evidence>
<reference evidence="2" key="1">
    <citation type="submission" date="2022-10" db="EMBL/GenBank/DDBJ databases">
        <title>Novel sulphate-reducing endosymbionts in the free-living metamonad Anaeramoeba.</title>
        <authorList>
            <person name="Jerlstrom-Hultqvist J."/>
            <person name="Cepicka I."/>
            <person name="Gallot-Lavallee L."/>
            <person name="Salas-Leiva D."/>
            <person name="Curtis B.A."/>
            <person name="Zahonova K."/>
            <person name="Pipaliya S."/>
            <person name="Dacks J."/>
            <person name="Roger A.J."/>
        </authorList>
    </citation>
    <scope>NUCLEOTIDE SEQUENCE</scope>
    <source>
        <strain evidence="2">BMAN</strain>
    </source>
</reference>
<protein>
    <submittedName>
        <fullName evidence="2">Regulator of g protein signaling</fullName>
    </submittedName>
</protein>
<feature type="domain" description="RGS" evidence="1">
    <location>
        <begin position="199"/>
        <end position="315"/>
    </location>
</feature>
<evidence type="ECO:0000313" key="3">
    <source>
        <dbReference type="Proteomes" id="UP001149090"/>
    </source>
</evidence>
<dbReference type="PROSITE" id="PS50132">
    <property type="entry name" value="RGS"/>
    <property type="match status" value="1"/>
</dbReference>
<dbReference type="SUPFAM" id="SSF48097">
    <property type="entry name" value="Regulator of G-protein signaling, RGS"/>
    <property type="match status" value="1"/>
</dbReference>
<dbReference type="AlphaFoldDB" id="A0A9Q0LXT7"/>
<dbReference type="InterPro" id="IPR036305">
    <property type="entry name" value="RGS_sf"/>
</dbReference>
<gene>
    <name evidence="2" type="ORF">M0811_04424</name>
</gene>
<dbReference type="PANTHER" id="PTHR10845:SF192">
    <property type="entry name" value="DOUBLE HIT, ISOFORM B"/>
    <property type="match status" value="1"/>
</dbReference>
<proteinExistence type="predicted"/>
<dbReference type="EMBL" id="JAPDFW010000033">
    <property type="protein sequence ID" value="KAJ5079403.1"/>
    <property type="molecule type" value="Genomic_DNA"/>
</dbReference>
<comment type="caution">
    <text evidence="2">The sequence shown here is derived from an EMBL/GenBank/DDBJ whole genome shotgun (WGS) entry which is preliminary data.</text>
</comment>
<keyword evidence="3" id="KW-1185">Reference proteome</keyword>
<dbReference type="PANTHER" id="PTHR10845">
    <property type="entry name" value="REGULATOR OF G PROTEIN SIGNALING"/>
    <property type="match status" value="1"/>
</dbReference>
<dbReference type="OrthoDB" id="196547at2759"/>
<dbReference type="InterPro" id="IPR044926">
    <property type="entry name" value="RGS_subdomain_2"/>
</dbReference>
<dbReference type="SMART" id="SM00315">
    <property type="entry name" value="RGS"/>
    <property type="match status" value="1"/>
</dbReference>
<dbReference type="SUPFAM" id="SSF103657">
    <property type="entry name" value="BAR/IMD domain-like"/>
    <property type="match status" value="1"/>
</dbReference>
<accession>A0A9Q0LXT7</accession>
<evidence type="ECO:0000313" key="2">
    <source>
        <dbReference type="EMBL" id="KAJ5079403.1"/>
    </source>
</evidence>